<protein>
    <submittedName>
        <fullName evidence="2">Uncharacterized protein</fullName>
    </submittedName>
</protein>
<reference evidence="2 3" key="1">
    <citation type="journal article" date="2017" name="DNA Res.">
        <title>Complete genome sequence and expression profile of the commercial lytic enzyme producer Lysobacter enzymogenes M497-1.</title>
        <authorList>
            <person name="Takami H."/>
            <person name="Toyoda A."/>
            <person name="Uchiyama I."/>
            <person name="Itoh T."/>
            <person name="Takaki Y."/>
            <person name="Arai W."/>
            <person name="Nishi S."/>
            <person name="Kawai M."/>
            <person name="Shinya K."/>
            <person name="Ikeda H."/>
        </authorList>
    </citation>
    <scope>NUCLEOTIDE SEQUENCE [LARGE SCALE GENOMIC DNA]</scope>
    <source>
        <strain evidence="2 3">M497-1</strain>
    </source>
</reference>
<keyword evidence="1" id="KW-0472">Membrane</keyword>
<keyword evidence="1" id="KW-1133">Transmembrane helix</keyword>
<dbReference type="AlphaFoldDB" id="A0AAU9AN63"/>
<evidence type="ECO:0000256" key="1">
    <source>
        <dbReference type="SAM" id="Phobius"/>
    </source>
</evidence>
<dbReference type="Proteomes" id="UP000218824">
    <property type="component" value="Chromosome"/>
</dbReference>
<dbReference type="KEGG" id="lem:LEN_1692"/>
<dbReference type="GeneID" id="83063560"/>
<gene>
    <name evidence="2" type="ORF">LEN_1692</name>
</gene>
<proteinExistence type="predicted"/>
<name>A0AAU9AN63_LYSEN</name>
<organism evidence="2 3">
    <name type="scientific">Lysobacter enzymogenes</name>
    <dbReference type="NCBI Taxonomy" id="69"/>
    <lineage>
        <taxon>Bacteria</taxon>
        <taxon>Pseudomonadati</taxon>
        <taxon>Pseudomonadota</taxon>
        <taxon>Gammaproteobacteria</taxon>
        <taxon>Lysobacterales</taxon>
        <taxon>Lysobacteraceae</taxon>
        <taxon>Lysobacter</taxon>
    </lineage>
</organism>
<dbReference type="RefSeq" id="WP_096377369.1">
    <property type="nucleotide sequence ID" value="NZ_AP014940.1"/>
</dbReference>
<feature type="transmembrane region" description="Helical" evidence="1">
    <location>
        <begin position="38"/>
        <end position="59"/>
    </location>
</feature>
<accession>A0AAU9AN63</accession>
<sequence length="134" mass="14113">MNWKRIAKYSLALWCAGFAVGFVGGLFAAEDAGAAARLELGGNVVVFALYLAVFVRMAAGADGHPIADAVAAMAATTALSWLSWWGLEALVPQAFVDSISVLEVAVEMALMAMAATFGIGLGSYLRDRRRLRSA</sequence>
<evidence type="ECO:0000313" key="2">
    <source>
        <dbReference type="EMBL" id="BAV97179.1"/>
    </source>
</evidence>
<dbReference type="EMBL" id="AP014940">
    <property type="protein sequence ID" value="BAV97179.1"/>
    <property type="molecule type" value="Genomic_DNA"/>
</dbReference>
<feature type="transmembrane region" description="Helical" evidence="1">
    <location>
        <begin position="104"/>
        <end position="125"/>
    </location>
</feature>
<feature type="transmembrane region" description="Helical" evidence="1">
    <location>
        <begin position="66"/>
        <end position="84"/>
    </location>
</feature>
<evidence type="ECO:0000313" key="3">
    <source>
        <dbReference type="Proteomes" id="UP000218824"/>
    </source>
</evidence>
<keyword evidence="1" id="KW-0812">Transmembrane</keyword>